<proteinExistence type="inferred from homology"/>
<evidence type="ECO:0000256" key="2">
    <source>
        <dbReference type="ARBA" id="ARBA00019314"/>
    </source>
</evidence>
<dbReference type="InterPro" id="IPR018889">
    <property type="entry name" value="Arpin"/>
</dbReference>
<dbReference type="GO" id="GO:0051126">
    <property type="term" value="P:negative regulation of actin nucleation"/>
    <property type="evidence" value="ECO:0007669"/>
    <property type="project" value="InterPro"/>
</dbReference>
<comment type="caution">
    <text evidence="4">The sequence shown here is derived from an EMBL/GenBank/DDBJ whole genome shotgun (WGS) entry which is preliminary data.</text>
</comment>
<dbReference type="PANTHER" id="PTHR31199:SF1">
    <property type="entry name" value="ARPIN"/>
    <property type="match status" value="1"/>
</dbReference>
<organism evidence="4 5">
    <name type="scientific">Ridgeia piscesae</name>
    <name type="common">Tubeworm</name>
    <dbReference type="NCBI Taxonomy" id="27915"/>
    <lineage>
        <taxon>Eukaryota</taxon>
        <taxon>Metazoa</taxon>
        <taxon>Spiralia</taxon>
        <taxon>Lophotrochozoa</taxon>
        <taxon>Annelida</taxon>
        <taxon>Polychaeta</taxon>
        <taxon>Sedentaria</taxon>
        <taxon>Canalipalpata</taxon>
        <taxon>Sabellida</taxon>
        <taxon>Siboglinidae</taxon>
        <taxon>Ridgeia</taxon>
    </lineage>
</organism>
<dbReference type="AlphaFoldDB" id="A0AAD9L4U3"/>
<reference evidence="4" key="1">
    <citation type="journal article" date="2023" name="Mol. Biol. Evol.">
        <title>Third-Generation Sequencing Reveals the Adaptive Role of the Epigenome in Three Deep-Sea Polychaetes.</title>
        <authorList>
            <person name="Perez M."/>
            <person name="Aroh O."/>
            <person name="Sun Y."/>
            <person name="Lan Y."/>
            <person name="Juniper S.K."/>
            <person name="Young C.R."/>
            <person name="Angers B."/>
            <person name="Qian P.Y."/>
        </authorList>
    </citation>
    <scope>NUCLEOTIDE SEQUENCE</scope>
    <source>
        <strain evidence="4">R07B-5</strain>
    </source>
</reference>
<gene>
    <name evidence="4" type="ORF">NP493_316g02011</name>
</gene>
<keyword evidence="5" id="KW-1185">Reference proteome</keyword>
<dbReference type="EMBL" id="JAODUO010000317">
    <property type="protein sequence ID" value="KAK2183267.1"/>
    <property type="molecule type" value="Genomic_DNA"/>
</dbReference>
<feature type="region of interest" description="Disordered" evidence="3">
    <location>
        <begin position="214"/>
        <end position="236"/>
    </location>
</feature>
<dbReference type="PANTHER" id="PTHR31199">
    <property type="entry name" value="ARPIN"/>
    <property type="match status" value="1"/>
</dbReference>
<name>A0AAD9L4U3_RIDPI</name>
<evidence type="ECO:0000256" key="3">
    <source>
        <dbReference type="SAM" id="MobiDB-lite"/>
    </source>
</evidence>
<sequence length="236" mass="26039">MSRLYYDQPLQTAPVATFQWPGKWNPAEYQRANGVIVEGTIVTRSRHTIIDSTQTKARYVILQLRFTRGCQRQFDSSGKELEPDFSETMKVRTGFLHSSYKVTERGDTGLLSEKQTKDLLNSNADLLAVSQKHNRTGCIALWATEQLLEGIALEDSAHVQIKTQGNGPFINSLVKITPESKTVLGSSASASSVPPTDKPGASWTDKVMAVKLQTASQNAPLPQDEVEGVADDEWDD</sequence>
<evidence type="ECO:0000256" key="1">
    <source>
        <dbReference type="ARBA" id="ARBA00008453"/>
    </source>
</evidence>
<dbReference type="Pfam" id="PF10574">
    <property type="entry name" value="UPF0552"/>
    <property type="match status" value="1"/>
</dbReference>
<dbReference type="Proteomes" id="UP001209878">
    <property type="component" value="Unassembled WGS sequence"/>
</dbReference>
<feature type="compositionally biased region" description="Acidic residues" evidence="3">
    <location>
        <begin position="224"/>
        <end position="236"/>
    </location>
</feature>
<evidence type="ECO:0000313" key="5">
    <source>
        <dbReference type="Proteomes" id="UP001209878"/>
    </source>
</evidence>
<protein>
    <recommendedName>
        <fullName evidence="2">Arpin</fullName>
    </recommendedName>
</protein>
<comment type="similarity">
    <text evidence="1">Belongs to the Arpin family.</text>
</comment>
<accession>A0AAD9L4U3</accession>
<evidence type="ECO:0000313" key="4">
    <source>
        <dbReference type="EMBL" id="KAK2183267.1"/>
    </source>
</evidence>